<dbReference type="Proteomes" id="UP000295136">
    <property type="component" value="Unassembled WGS sequence"/>
</dbReference>
<organism evidence="3 4">
    <name type="scientific">Nonomuraea mesophila</name>
    <dbReference type="NCBI Taxonomy" id="2530382"/>
    <lineage>
        <taxon>Bacteria</taxon>
        <taxon>Bacillati</taxon>
        <taxon>Actinomycetota</taxon>
        <taxon>Actinomycetes</taxon>
        <taxon>Streptosporangiales</taxon>
        <taxon>Streptosporangiaceae</taxon>
        <taxon>Nonomuraea</taxon>
    </lineage>
</organism>
<keyword evidence="3" id="KW-0675">Receptor</keyword>
<proteinExistence type="predicted"/>
<evidence type="ECO:0000313" key="4">
    <source>
        <dbReference type="Proteomes" id="UP000295136"/>
    </source>
</evidence>
<dbReference type="InterPro" id="IPR035897">
    <property type="entry name" value="Toll_tir_struct_dom_sf"/>
</dbReference>
<protein>
    <submittedName>
        <fullName evidence="3">Toll/interleukin-1 receptor domain-containing protein</fullName>
    </submittedName>
</protein>
<evidence type="ECO:0000256" key="1">
    <source>
        <dbReference type="SAM" id="MobiDB-lite"/>
    </source>
</evidence>
<dbReference type="GO" id="GO:0007165">
    <property type="term" value="P:signal transduction"/>
    <property type="evidence" value="ECO:0007669"/>
    <property type="project" value="InterPro"/>
</dbReference>
<dbReference type="AlphaFoldDB" id="A0A4R5EV35"/>
<dbReference type="PROSITE" id="PS50104">
    <property type="entry name" value="TIR"/>
    <property type="match status" value="1"/>
</dbReference>
<feature type="domain" description="TIR" evidence="2">
    <location>
        <begin position="1"/>
        <end position="152"/>
    </location>
</feature>
<dbReference type="RefSeq" id="WP_132636664.1">
    <property type="nucleotide sequence ID" value="NZ_SMLD01000117.1"/>
</dbReference>
<name>A0A4R5EV35_9ACTN</name>
<accession>A0A4R5EV35</accession>
<feature type="region of interest" description="Disordered" evidence="1">
    <location>
        <begin position="181"/>
        <end position="203"/>
    </location>
</feature>
<dbReference type="Pfam" id="PF13676">
    <property type="entry name" value="TIR_2"/>
    <property type="match status" value="1"/>
</dbReference>
<dbReference type="Gene3D" id="3.40.50.10140">
    <property type="entry name" value="Toll/interleukin-1 receptor homology (TIR) domain"/>
    <property type="match status" value="1"/>
</dbReference>
<sequence>MHDIFINFRSDDTAGIATLLDRELSRRFGLESLFFAPRSIEAGQRFSEAILTAVRQSGALLALIGPYWLAGRSADGRGLHNEWDWVRREIIEALISQVRVIPVLVGRKTPSLRPSDLPEELAILAKFQHRRLDPNDPGPGLTRIGDDLAKLFPHLPNHDASEAQPNRHPPQTGTIVYRPTGPVHTGSGNQHNTFPTTGSHERG</sequence>
<dbReference type="EMBL" id="SMLD01000117">
    <property type="protein sequence ID" value="TDE38818.1"/>
    <property type="molecule type" value="Genomic_DNA"/>
</dbReference>
<evidence type="ECO:0000313" key="3">
    <source>
        <dbReference type="EMBL" id="TDE38818.1"/>
    </source>
</evidence>
<comment type="caution">
    <text evidence="3">The sequence shown here is derived from an EMBL/GenBank/DDBJ whole genome shotgun (WGS) entry which is preliminary data.</text>
</comment>
<dbReference type="SUPFAM" id="SSF52200">
    <property type="entry name" value="Toll/Interleukin receptor TIR domain"/>
    <property type="match status" value="1"/>
</dbReference>
<keyword evidence="4" id="KW-1185">Reference proteome</keyword>
<gene>
    <name evidence="3" type="ORF">E1295_33220</name>
</gene>
<feature type="compositionally biased region" description="Polar residues" evidence="1">
    <location>
        <begin position="186"/>
        <end position="203"/>
    </location>
</feature>
<reference evidence="3 4" key="1">
    <citation type="submission" date="2019-03" db="EMBL/GenBank/DDBJ databases">
        <title>Draft genome sequences of novel Actinobacteria.</title>
        <authorList>
            <person name="Sahin N."/>
            <person name="Ay H."/>
            <person name="Saygin H."/>
        </authorList>
    </citation>
    <scope>NUCLEOTIDE SEQUENCE [LARGE SCALE GENOMIC DNA]</scope>
    <source>
        <strain evidence="3 4">6K102</strain>
    </source>
</reference>
<dbReference type="InterPro" id="IPR000157">
    <property type="entry name" value="TIR_dom"/>
</dbReference>
<feature type="region of interest" description="Disordered" evidence="1">
    <location>
        <begin position="152"/>
        <end position="171"/>
    </location>
</feature>
<evidence type="ECO:0000259" key="2">
    <source>
        <dbReference type="PROSITE" id="PS50104"/>
    </source>
</evidence>